<organism evidence="1 2">
    <name type="scientific">Ceratopteris richardii</name>
    <name type="common">Triangle waterfern</name>
    <dbReference type="NCBI Taxonomy" id="49495"/>
    <lineage>
        <taxon>Eukaryota</taxon>
        <taxon>Viridiplantae</taxon>
        <taxon>Streptophyta</taxon>
        <taxon>Embryophyta</taxon>
        <taxon>Tracheophyta</taxon>
        <taxon>Polypodiopsida</taxon>
        <taxon>Polypodiidae</taxon>
        <taxon>Polypodiales</taxon>
        <taxon>Pteridineae</taxon>
        <taxon>Pteridaceae</taxon>
        <taxon>Parkerioideae</taxon>
        <taxon>Ceratopteris</taxon>
    </lineage>
</organism>
<keyword evidence="2" id="KW-1185">Reference proteome</keyword>
<evidence type="ECO:0000313" key="1">
    <source>
        <dbReference type="EMBL" id="KAH7428556.1"/>
    </source>
</evidence>
<accession>A0A8T2U3S2</accession>
<proteinExistence type="predicted"/>
<gene>
    <name evidence="1" type="ORF">KP509_09G006800</name>
</gene>
<sequence length="114" mass="13535">MATYIYTRCTCHCLDVLFEDIGKLTWVKLVIDNVVKIVTFVIMKPIVLALFRKFSSKDIIKLAQTRFAYMFIMLANLLDERVYNGLRAMIVFVEYTRKKVLLKPKRLKRYMQLC</sequence>
<protein>
    <recommendedName>
        <fullName evidence="3">DUF659 domain-containing protein</fullName>
    </recommendedName>
</protein>
<dbReference type="InterPro" id="IPR012337">
    <property type="entry name" value="RNaseH-like_sf"/>
</dbReference>
<reference evidence="1" key="1">
    <citation type="submission" date="2021-08" db="EMBL/GenBank/DDBJ databases">
        <title>WGS assembly of Ceratopteris richardii.</title>
        <authorList>
            <person name="Marchant D.B."/>
            <person name="Chen G."/>
            <person name="Jenkins J."/>
            <person name="Shu S."/>
            <person name="Leebens-Mack J."/>
            <person name="Grimwood J."/>
            <person name="Schmutz J."/>
            <person name="Soltis P."/>
            <person name="Soltis D."/>
            <person name="Chen Z.-H."/>
        </authorList>
    </citation>
    <scope>NUCLEOTIDE SEQUENCE</scope>
    <source>
        <strain evidence="1">Whitten #5841</strain>
        <tissue evidence="1">Leaf</tissue>
    </source>
</reference>
<name>A0A8T2U3S2_CERRI</name>
<dbReference type="SUPFAM" id="SSF53098">
    <property type="entry name" value="Ribonuclease H-like"/>
    <property type="match status" value="1"/>
</dbReference>
<dbReference type="Proteomes" id="UP000825935">
    <property type="component" value="Chromosome 9"/>
</dbReference>
<comment type="caution">
    <text evidence="1">The sequence shown here is derived from an EMBL/GenBank/DDBJ whole genome shotgun (WGS) entry which is preliminary data.</text>
</comment>
<dbReference type="EMBL" id="CM035414">
    <property type="protein sequence ID" value="KAH7428556.1"/>
    <property type="molecule type" value="Genomic_DNA"/>
</dbReference>
<dbReference type="AlphaFoldDB" id="A0A8T2U3S2"/>
<evidence type="ECO:0000313" key="2">
    <source>
        <dbReference type="Proteomes" id="UP000825935"/>
    </source>
</evidence>
<evidence type="ECO:0008006" key="3">
    <source>
        <dbReference type="Google" id="ProtNLM"/>
    </source>
</evidence>
<dbReference type="OrthoDB" id="685429at2759"/>